<dbReference type="PANTHER" id="PTHR42884:SF3">
    <property type="entry name" value="FURIN-LIKE PROTEASE 1, ISOFORMS 1_1-X_2"/>
    <property type="match status" value="1"/>
</dbReference>
<dbReference type="PANTHER" id="PTHR42884">
    <property type="entry name" value="PROPROTEIN CONVERTASE SUBTILISIN/KEXIN-RELATED"/>
    <property type="match status" value="1"/>
</dbReference>
<dbReference type="Gene3D" id="3.30.70.850">
    <property type="entry name" value="Peptidase S8, pro-domain"/>
    <property type="match status" value="1"/>
</dbReference>
<reference evidence="18 19" key="1">
    <citation type="submission" date="2019-01" db="EMBL/GenBank/DDBJ databases">
        <title>A draft genome assembly of the solar-powered sea slug Elysia chlorotica.</title>
        <authorList>
            <person name="Cai H."/>
            <person name="Li Q."/>
            <person name="Fang X."/>
            <person name="Li J."/>
            <person name="Curtis N.E."/>
            <person name="Altenburger A."/>
            <person name="Shibata T."/>
            <person name="Feng M."/>
            <person name="Maeda T."/>
            <person name="Schwartz J.A."/>
            <person name="Shigenobu S."/>
            <person name="Lundholm N."/>
            <person name="Nishiyama T."/>
            <person name="Yang H."/>
            <person name="Hasebe M."/>
            <person name="Li S."/>
            <person name="Pierce S.K."/>
            <person name="Wang J."/>
        </authorList>
    </citation>
    <scope>NUCLEOTIDE SEQUENCE [LARGE SCALE GENOMIC DNA]</scope>
    <source>
        <strain evidence="18">EC2010</strain>
        <tissue evidence="18">Whole organism of an adult</tissue>
    </source>
</reference>
<dbReference type="GO" id="GO:0016486">
    <property type="term" value="P:peptide hormone processing"/>
    <property type="evidence" value="ECO:0007669"/>
    <property type="project" value="TreeGrafter"/>
</dbReference>
<evidence type="ECO:0000256" key="3">
    <source>
        <dbReference type="ARBA" id="ARBA00022670"/>
    </source>
</evidence>
<keyword evidence="9" id="KW-0865">Zymogen</keyword>
<keyword evidence="16" id="KW-1133">Transmembrane helix</keyword>
<evidence type="ECO:0000256" key="2">
    <source>
        <dbReference type="ARBA" id="ARBA00004370"/>
    </source>
</evidence>
<feature type="active site" description="Charge relay system" evidence="12 13">
    <location>
        <position position="154"/>
    </location>
</feature>
<dbReference type="PROSITE" id="PS00138">
    <property type="entry name" value="SUBTILASE_SER"/>
    <property type="match status" value="1"/>
</dbReference>
<feature type="transmembrane region" description="Helical" evidence="16">
    <location>
        <begin position="12"/>
        <end position="32"/>
    </location>
</feature>
<dbReference type="InterPro" id="IPR038466">
    <property type="entry name" value="S8_pro-domain_sf"/>
</dbReference>
<feature type="region of interest" description="Disordered" evidence="15">
    <location>
        <begin position="951"/>
        <end position="1081"/>
    </location>
</feature>
<dbReference type="FunFam" id="2.60.120.260:FF:000006">
    <property type="entry name" value="Proprotein convertase subtilisin/kexin type 5"/>
    <property type="match status" value="1"/>
</dbReference>
<sequence length="1313" mass="144476">MHVLESLRCFYIVKAFTLVLILVVELSAGALFTDLWAVHVNGGEEVANEVARRHGFINRGQIMPDYYHFQHRKVAKRSTFASTFYHQPLKEDGQVLWAEQQVARVRKKRGFHFNDPKWPVTWYLNDHGNGMGMNVRDAWDMGYTGKGVVVTILDDGIEKDHPDLIQNYDKRASYDVNDHDPDPQPRYEHTNDNKHGTRCAGEVAAQADNHVCSVGVAYNAKIGGVRMLDGDVTDSIEAQSLGHEPQYVHVYSASWGPDDDGRTVDGPATLTRKAFYDGITKGRGGLGSIFVWASGNGGREQDDCNCDGYTSSIYTMSISGATERGNSAWYSEACSSTLATTYSSGGEKQIVTTDLRRSCTEAHTGTSASAPLAAGIIALTLEANPHLTWRDVQHIVVETAKDYSLNAEDWVSNGVGKKVSHSFGFGLMDAGAMVSLARNWTTVPEQHICEIRSLEQNSRSIPGNSRMTVSLETDGCEGTVNHVRFLEHVQARITMTSTRRGEIRIFLISPSGTRSTLLAKRKQDISEEGFNNWAFMTTHNWGESAKGQWTLEIENGGSAFRPARLRDWVLVLYGTDSHPRKSPTSARSPIMDPRRRPETPSSSSSGKIDPSKDWVWDSFPFHHDLIPQHRPGPSAARSEHGVPGHRDKHRDLDLDHNCVYETLAKNSNVSTFHYSRKKKRPQLTAGKTITTELKDWTLVMMGTSVHHMRRNGSASRPGFGGHLGDDARAGGSGSSSSRHGTFTCAGVTSNGICIECKPGFFKMEENCVAHCPQHYFSSVQAVQLATPIKPNSTKPLLHTQGVCKPCHESCLTCKGSVAEDCYQCASGFERKGDLCEKKMIWDMLDPEVMKHLAWAIIICIAAILLFSVVFGLLQARDRGRLCWQTKPNYVPDWSKGHYDGVSPPGWGGSKFSPLADPPPENSATTTDSLSAWRNDCKDNSLSSAHLSSWQSGSLRMMPDSGMGSCRSSSGHGSTSPPASSISSPSSRNSPGWRHITGKSAPLPPIPPPSSLPLLTCPPSPPPLPPSDHLDWGSFATRRGDKRALGVGESMIPPPLSWRDKTPHHPDNEPPPLPPRPNRPVEAFWEAAGPGTGTHFLSAAGSSIALPDDACPGVEDEGVLVHEAGMLLEPGSSWLTEPSFAGGRHGSSSRKDEGRRHRHHRRHHPRNNGQHNNNLSGHHHNNHQHHHRGHISAGLMPAFSPSRHQEEPESEADEEVGRLHQQYQQRHHYHIRDGENDIESSIDTEGEKVNPKFAAHTPPPPTPPPAKISPPQRQLHNQRHQVQTLYPTYKLQMYKGSPSTNSSSSSSSSNAQDV</sequence>
<dbReference type="InterPro" id="IPR036852">
    <property type="entry name" value="Peptidase_S8/S53_dom_sf"/>
</dbReference>
<dbReference type="Gene3D" id="2.60.120.260">
    <property type="entry name" value="Galactose-binding domain-like"/>
    <property type="match status" value="1"/>
</dbReference>
<dbReference type="Pfam" id="PF00082">
    <property type="entry name" value="Peptidase_S8"/>
    <property type="match status" value="1"/>
</dbReference>
<feature type="compositionally biased region" description="Low complexity" evidence="15">
    <location>
        <begin position="1296"/>
        <end position="1313"/>
    </location>
</feature>
<evidence type="ECO:0000256" key="12">
    <source>
        <dbReference type="PIRSR" id="PIRSR615500-1"/>
    </source>
</evidence>
<feature type="active site" description="Charge relay system" evidence="12 13">
    <location>
        <position position="195"/>
    </location>
</feature>
<keyword evidence="5" id="KW-0732">Signal</keyword>
<dbReference type="InterPro" id="IPR008979">
    <property type="entry name" value="Galactose-bd-like_sf"/>
</dbReference>
<evidence type="ECO:0000256" key="15">
    <source>
        <dbReference type="SAM" id="MobiDB-lite"/>
    </source>
</evidence>
<feature type="region of interest" description="Disordered" evidence="15">
    <location>
        <begin position="711"/>
        <end position="737"/>
    </location>
</feature>
<evidence type="ECO:0000256" key="8">
    <source>
        <dbReference type="ARBA" id="ARBA00023136"/>
    </source>
</evidence>
<comment type="cofactor">
    <cofactor evidence="1">
        <name>Ca(2+)</name>
        <dbReference type="ChEBI" id="CHEBI:29108"/>
    </cofactor>
</comment>
<dbReference type="InterPro" id="IPR023828">
    <property type="entry name" value="Peptidase_S8_Ser-AS"/>
</dbReference>
<feature type="transmembrane region" description="Helical" evidence="16">
    <location>
        <begin position="852"/>
        <end position="873"/>
    </location>
</feature>
<feature type="compositionally biased region" description="Pro residues" evidence="15">
    <location>
        <begin position="1256"/>
        <end position="1267"/>
    </location>
</feature>
<dbReference type="OrthoDB" id="300641at2759"/>
<evidence type="ECO:0000256" key="1">
    <source>
        <dbReference type="ARBA" id="ARBA00001913"/>
    </source>
</evidence>
<dbReference type="GO" id="GO:0004252">
    <property type="term" value="F:serine-type endopeptidase activity"/>
    <property type="evidence" value="ECO:0007669"/>
    <property type="project" value="UniProtKB-UniRule"/>
</dbReference>
<dbReference type="GO" id="GO:0008104">
    <property type="term" value="P:intracellular protein localization"/>
    <property type="evidence" value="ECO:0007669"/>
    <property type="project" value="UniProtKB-ARBA"/>
</dbReference>
<dbReference type="PROSITE" id="PS00136">
    <property type="entry name" value="SUBTILASE_ASP"/>
    <property type="match status" value="1"/>
</dbReference>
<keyword evidence="6 13" id="KW-0378">Hydrolase</keyword>
<evidence type="ECO:0000256" key="13">
    <source>
        <dbReference type="PROSITE-ProRule" id="PRU01240"/>
    </source>
</evidence>
<dbReference type="Proteomes" id="UP000271974">
    <property type="component" value="Unassembled WGS sequence"/>
</dbReference>
<dbReference type="CDD" id="cd04059">
    <property type="entry name" value="Peptidases_S8_Protein_convertases_Kexins_Furin-like"/>
    <property type="match status" value="1"/>
</dbReference>
<evidence type="ECO:0000256" key="5">
    <source>
        <dbReference type="ARBA" id="ARBA00022729"/>
    </source>
</evidence>
<evidence type="ECO:0000256" key="9">
    <source>
        <dbReference type="ARBA" id="ARBA00023145"/>
    </source>
</evidence>
<dbReference type="InterPro" id="IPR023827">
    <property type="entry name" value="Peptidase_S8_Asp-AS"/>
</dbReference>
<feature type="region of interest" description="Disordered" evidence="15">
    <location>
        <begin position="577"/>
        <end position="609"/>
    </location>
</feature>
<organism evidence="18 19">
    <name type="scientific">Elysia chlorotica</name>
    <name type="common">Eastern emerald elysia</name>
    <name type="synonym">Sea slug</name>
    <dbReference type="NCBI Taxonomy" id="188477"/>
    <lineage>
        <taxon>Eukaryota</taxon>
        <taxon>Metazoa</taxon>
        <taxon>Spiralia</taxon>
        <taxon>Lophotrochozoa</taxon>
        <taxon>Mollusca</taxon>
        <taxon>Gastropoda</taxon>
        <taxon>Heterobranchia</taxon>
        <taxon>Euthyneura</taxon>
        <taxon>Panpulmonata</taxon>
        <taxon>Sacoglossa</taxon>
        <taxon>Placobranchoidea</taxon>
        <taxon>Plakobranchidae</taxon>
        <taxon>Elysia</taxon>
    </lineage>
</organism>
<feature type="active site" description="Charge relay system" evidence="12 13">
    <location>
        <position position="367"/>
    </location>
</feature>
<dbReference type="InterPro" id="IPR022398">
    <property type="entry name" value="Peptidase_S8_His-AS"/>
</dbReference>
<evidence type="ECO:0000256" key="6">
    <source>
        <dbReference type="ARBA" id="ARBA00022801"/>
    </source>
</evidence>
<keyword evidence="16" id="KW-0812">Transmembrane</keyword>
<feature type="region of interest" description="Disordered" evidence="15">
    <location>
        <begin position="171"/>
        <end position="192"/>
    </location>
</feature>
<feature type="compositionally biased region" description="Basic and acidic residues" evidence="15">
    <location>
        <begin position="637"/>
        <end position="649"/>
    </location>
</feature>
<dbReference type="FunFam" id="3.40.50.200:FF:000001">
    <property type="entry name" value="Furin 2, isoform B"/>
    <property type="match status" value="1"/>
</dbReference>
<dbReference type="GO" id="GO:0005802">
    <property type="term" value="C:trans-Golgi network"/>
    <property type="evidence" value="ECO:0007669"/>
    <property type="project" value="TreeGrafter"/>
</dbReference>
<dbReference type="SUPFAM" id="SSF52743">
    <property type="entry name" value="Subtilisin-like"/>
    <property type="match status" value="1"/>
</dbReference>
<proteinExistence type="inferred from homology"/>
<dbReference type="InterPro" id="IPR034182">
    <property type="entry name" value="Kexin/furin"/>
</dbReference>
<evidence type="ECO:0000256" key="14">
    <source>
        <dbReference type="RuleBase" id="RU003355"/>
    </source>
</evidence>
<dbReference type="PROSITE" id="PS51892">
    <property type="entry name" value="SUBTILASE"/>
    <property type="match status" value="1"/>
</dbReference>
<feature type="compositionally biased region" description="Low complexity" evidence="15">
    <location>
        <begin position="951"/>
        <end position="990"/>
    </location>
</feature>
<dbReference type="SUPFAM" id="SSF57184">
    <property type="entry name" value="Growth factor receptor domain"/>
    <property type="match status" value="1"/>
</dbReference>
<keyword evidence="7 13" id="KW-0720">Serine protease</keyword>
<feature type="domain" description="P/Homo B" evidence="17">
    <location>
        <begin position="442"/>
        <end position="578"/>
    </location>
</feature>
<evidence type="ECO:0000259" key="17">
    <source>
        <dbReference type="PROSITE" id="PS51829"/>
    </source>
</evidence>
<keyword evidence="4" id="KW-0165">Cleavage on pair of basic residues</keyword>
<feature type="compositionally biased region" description="Basic and acidic residues" evidence="15">
    <location>
        <begin position="1057"/>
        <end position="1067"/>
    </location>
</feature>
<dbReference type="InterPro" id="IPR009030">
    <property type="entry name" value="Growth_fac_rcpt_cys_sf"/>
</dbReference>
<dbReference type="FunFam" id="3.30.70.850:FF:000001">
    <property type="entry name" value="Proprotein convertase subtilisin/kexin type 5"/>
    <property type="match status" value="1"/>
</dbReference>
<evidence type="ECO:0000256" key="10">
    <source>
        <dbReference type="ARBA" id="ARBA00023157"/>
    </source>
</evidence>
<dbReference type="InterPro" id="IPR032815">
    <property type="entry name" value="S8_pro-domain"/>
</dbReference>
<dbReference type="PROSITE" id="PS00137">
    <property type="entry name" value="SUBTILASE_HIS"/>
    <property type="match status" value="1"/>
</dbReference>
<keyword evidence="8 16" id="KW-0472">Membrane</keyword>
<dbReference type="Gene3D" id="3.40.50.200">
    <property type="entry name" value="Peptidase S8/S53 domain"/>
    <property type="match status" value="1"/>
</dbReference>
<evidence type="ECO:0000256" key="16">
    <source>
        <dbReference type="SAM" id="Phobius"/>
    </source>
</evidence>
<dbReference type="GO" id="GO:0000139">
    <property type="term" value="C:Golgi membrane"/>
    <property type="evidence" value="ECO:0007669"/>
    <property type="project" value="TreeGrafter"/>
</dbReference>
<feature type="region of interest" description="Disordered" evidence="15">
    <location>
        <begin position="908"/>
        <end position="927"/>
    </location>
</feature>
<dbReference type="Pfam" id="PF16470">
    <property type="entry name" value="S8_pro-domain"/>
    <property type="match status" value="1"/>
</dbReference>
<comment type="subcellular location">
    <subcellularLocation>
        <location evidence="2">Membrane</location>
    </subcellularLocation>
</comment>
<dbReference type="STRING" id="188477.A0A433T8K8"/>
<comment type="caution">
    <text evidence="18">The sequence shown here is derived from an EMBL/GenBank/DDBJ whole genome shotgun (WGS) entry which is preliminary data.</text>
</comment>
<feature type="compositionally biased region" description="Basic residues" evidence="15">
    <location>
        <begin position="1155"/>
        <end position="1165"/>
    </location>
</feature>
<dbReference type="SUPFAM" id="SSF54897">
    <property type="entry name" value="Protease propeptides/inhibitors"/>
    <property type="match status" value="1"/>
</dbReference>
<comment type="similarity">
    <text evidence="13 14">Belongs to the peptidase S8 family.</text>
</comment>
<keyword evidence="19" id="KW-1185">Reference proteome</keyword>
<keyword evidence="10" id="KW-1015">Disulfide bond</keyword>
<evidence type="ECO:0000256" key="11">
    <source>
        <dbReference type="ARBA" id="ARBA00023180"/>
    </source>
</evidence>
<dbReference type="EMBL" id="RQTK01000541">
    <property type="protein sequence ID" value="RUS77945.1"/>
    <property type="molecule type" value="Genomic_DNA"/>
</dbReference>
<dbReference type="PRINTS" id="PR00723">
    <property type="entry name" value="SUBTILISIN"/>
</dbReference>
<gene>
    <name evidence="18" type="ORF">EGW08_014291</name>
</gene>
<feature type="compositionally biased region" description="Polar residues" evidence="15">
    <location>
        <begin position="1270"/>
        <end position="1285"/>
    </location>
</feature>
<dbReference type="InterPro" id="IPR015500">
    <property type="entry name" value="Peptidase_S8_subtilisin-rel"/>
</dbReference>
<protein>
    <recommendedName>
        <fullName evidence="17">P/Homo B domain-containing protein</fullName>
    </recommendedName>
</protein>
<dbReference type="Pfam" id="PF01483">
    <property type="entry name" value="P_proprotein"/>
    <property type="match status" value="1"/>
</dbReference>
<feature type="compositionally biased region" description="Low complexity" evidence="15">
    <location>
        <begin position="1166"/>
        <end position="1175"/>
    </location>
</feature>
<dbReference type="CDD" id="cd00064">
    <property type="entry name" value="FU"/>
    <property type="match status" value="2"/>
</dbReference>
<feature type="region of interest" description="Disordered" evidence="15">
    <location>
        <begin position="626"/>
        <end position="649"/>
    </location>
</feature>
<dbReference type="Gene3D" id="2.10.220.10">
    <property type="entry name" value="Hormone Receptor, Insulin-like Growth Factor Receptor 1, Chain A, domain 2"/>
    <property type="match status" value="1"/>
</dbReference>
<dbReference type="SUPFAM" id="SSF49785">
    <property type="entry name" value="Galactose-binding domain-like"/>
    <property type="match status" value="1"/>
</dbReference>
<feature type="region of interest" description="Disordered" evidence="15">
    <location>
        <begin position="1249"/>
        <end position="1313"/>
    </location>
</feature>
<dbReference type="PROSITE" id="PS51829">
    <property type="entry name" value="P_HOMO_B"/>
    <property type="match status" value="1"/>
</dbReference>
<feature type="compositionally biased region" description="Pro residues" evidence="15">
    <location>
        <begin position="1068"/>
        <end position="1077"/>
    </location>
</feature>
<evidence type="ECO:0000313" key="19">
    <source>
        <dbReference type="Proteomes" id="UP000271974"/>
    </source>
</evidence>
<dbReference type="InterPro" id="IPR000209">
    <property type="entry name" value="Peptidase_S8/S53_dom"/>
</dbReference>
<evidence type="ECO:0000313" key="18">
    <source>
        <dbReference type="EMBL" id="RUS77945.1"/>
    </source>
</evidence>
<keyword evidence="11" id="KW-0325">Glycoprotein</keyword>
<evidence type="ECO:0000256" key="7">
    <source>
        <dbReference type="ARBA" id="ARBA00022825"/>
    </source>
</evidence>
<keyword evidence="3 13" id="KW-0645">Protease</keyword>
<dbReference type="InterPro" id="IPR006212">
    <property type="entry name" value="Furin_repeat"/>
</dbReference>
<name>A0A433T8K8_ELYCH</name>
<dbReference type="InterPro" id="IPR002884">
    <property type="entry name" value="P_dom"/>
</dbReference>
<dbReference type="GO" id="GO:0008038">
    <property type="term" value="P:neuron recognition"/>
    <property type="evidence" value="ECO:0007669"/>
    <property type="project" value="UniProtKB-ARBA"/>
</dbReference>
<feature type="region of interest" description="Disordered" evidence="15">
    <location>
        <begin position="1130"/>
        <end position="1226"/>
    </location>
</feature>
<feature type="compositionally biased region" description="Pro residues" evidence="15">
    <location>
        <begin position="1001"/>
        <end position="1025"/>
    </location>
</feature>
<accession>A0A433T8K8</accession>
<dbReference type="SMART" id="SM00261">
    <property type="entry name" value="FU"/>
    <property type="match status" value="2"/>
</dbReference>
<feature type="compositionally biased region" description="Basic residues" evidence="15">
    <location>
        <begin position="1176"/>
        <end position="1189"/>
    </location>
</feature>
<evidence type="ECO:0000256" key="4">
    <source>
        <dbReference type="ARBA" id="ARBA00022685"/>
    </source>
</evidence>